<keyword evidence="2 6" id="KW-0813">Transport</keyword>
<feature type="transmembrane region" description="Helical" evidence="8">
    <location>
        <begin position="175"/>
        <end position="196"/>
    </location>
</feature>
<name>A0A5J5ABU7_9ASTE</name>
<evidence type="ECO:0000256" key="2">
    <source>
        <dbReference type="ARBA" id="ARBA00022448"/>
    </source>
</evidence>
<evidence type="ECO:0000313" key="10">
    <source>
        <dbReference type="Proteomes" id="UP000325577"/>
    </source>
</evidence>
<dbReference type="GO" id="GO:0016020">
    <property type="term" value="C:membrane"/>
    <property type="evidence" value="ECO:0007669"/>
    <property type="project" value="UniProtKB-SubCell"/>
</dbReference>
<evidence type="ECO:0000256" key="1">
    <source>
        <dbReference type="ARBA" id="ARBA00004141"/>
    </source>
</evidence>
<dbReference type="EMBL" id="CM018045">
    <property type="protein sequence ID" value="KAA8527558.1"/>
    <property type="molecule type" value="Genomic_DNA"/>
</dbReference>
<proteinExistence type="inferred from homology"/>
<feature type="transmembrane region" description="Helical" evidence="8">
    <location>
        <begin position="208"/>
        <end position="230"/>
    </location>
</feature>
<dbReference type="InterPro" id="IPR022357">
    <property type="entry name" value="MIP_CS"/>
</dbReference>
<evidence type="ECO:0000256" key="6">
    <source>
        <dbReference type="RuleBase" id="RU000477"/>
    </source>
</evidence>
<dbReference type="Proteomes" id="UP000325577">
    <property type="component" value="Linkage Group LG21"/>
</dbReference>
<evidence type="ECO:0008006" key="11">
    <source>
        <dbReference type="Google" id="ProtNLM"/>
    </source>
</evidence>
<evidence type="ECO:0000313" key="9">
    <source>
        <dbReference type="EMBL" id="KAA8527558.1"/>
    </source>
</evidence>
<dbReference type="PRINTS" id="PR00783">
    <property type="entry name" value="MINTRINSICP"/>
</dbReference>
<protein>
    <recommendedName>
        <fullName evidence="11">Aquaporin</fullName>
    </recommendedName>
</protein>
<dbReference type="GO" id="GO:0015267">
    <property type="term" value="F:channel activity"/>
    <property type="evidence" value="ECO:0007669"/>
    <property type="project" value="InterPro"/>
</dbReference>
<keyword evidence="5 8" id="KW-0472">Membrane</keyword>
<evidence type="ECO:0000256" key="7">
    <source>
        <dbReference type="SAM" id="MobiDB-lite"/>
    </source>
</evidence>
<feature type="transmembrane region" description="Helical" evidence="8">
    <location>
        <begin position="62"/>
        <end position="83"/>
    </location>
</feature>
<keyword evidence="10" id="KW-1185">Reference proteome</keyword>
<feature type="region of interest" description="Disordered" evidence="7">
    <location>
        <begin position="1"/>
        <end position="30"/>
    </location>
</feature>
<reference evidence="9 10" key="1">
    <citation type="submission" date="2019-09" db="EMBL/GenBank/DDBJ databases">
        <title>A chromosome-level genome assembly of the Chinese tupelo Nyssa sinensis.</title>
        <authorList>
            <person name="Yang X."/>
            <person name="Kang M."/>
            <person name="Yang Y."/>
            <person name="Xiong H."/>
            <person name="Wang M."/>
            <person name="Zhang Z."/>
            <person name="Wang Z."/>
            <person name="Wu H."/>
            <person name="Ma T."/>
            <person name="Liu J."/>
            <person name="Xi Z."/>
        </authorList>
    </citation>
    <scope>NUCLEOTIDE SEQUENCE [LARGE SCALE GENOMIC DNA]</scope>
    <source>
        <strain evidence="9">J267</strain>
        <tissue evidence="9">Leaf</tissue>
    </source>
</reference>
<feature type="transmembrane region" description="Helical" evidence="8">
    <location>
        <begin position="137"/>
        <end position="155"/>
    </location>
</feature>
<dbReference type="OrthoDB" id="3222at2759"/>
<dbReference type="Pfam" id="PF00230">
    <property type="entry name" value="MIP"/>
    <property type="match status" value="1"/>
</dbReference>
<comment type="subcellular location">
    <subcellularLocation>
        <location evidence="1">Membrane</location>
        <topology evidence="1">Multi-pass membrane protein</topology>
    </subcellularLocation>
</comment>
<dbReference type="PANTHER" id="PTHR45724">
    <property type="entry name" value="AQUAPORIN NIP2-1"/>
    <property type="match status" value="1"/>
</dbReference>
<comment type="similarity">
    <text evidence="6">Belongs to the MIP/aquaporin (TC 1.A.8) family.</text>
</comment>
<feature type="transmembrane region" description="Helical" evidence="8">
    <location>
        <begin position="95"/>
        <end position="116"/>
    </location>
</feature>
<dbReference type="Gene3D" id="1.20.1080.10">
    <property type="entry name" value="Glycerol uptake facilitator protein"/>
    <property type="match status" value="1"/>
</dbReference>
<evidence type="ECO:0000256" key="4">
    <source>
        <dbReference type="ARBA" id="ARBA00022989"/>
    </source>
</evidence>
<dbReference type="InterPro" id="IPR023271">
    <property type="entry name" value="Aquaporin-like"/>
</dbReference>
<keyword evidence="3 6" id="KW-0812">Transmembrane</keyword>
<gene>
    <name evidence="9" type="ORF">F0562_034727</name>
</gene>
<feature type="transmembrane region" description="Helical" evidence="8">
    <location>
        <begin position="250"/>
        <end position="271"/>
    </location>
</feature>
<organism evidence="9 10">
    <name type="scientific">Nyssa sinensis</name>
    <dbReference type="NCBI Taxonomy" id="561372"/>
    <lineage>
        <taxon>Eukaryota</taxon>
        <taxon>Viridiplantae</taxon>
        <taxon>Streptophyta</taxon>
        <taxon>Embryophyta</taxon>
        <taxon>Tracheophyta</taxon>
        <taxon>Spermatophyta</taxon>
        <taxon>Magnoliopsida</taxon>
        <taxon>eudicotyledons</taxon>
        <taxon>Gunneridae</taxon>
        <taxon>Pentapetalae</taxon>
        <taxon>asterids</taxon>
        <taxon>Cornales</taxon>
        <taxon>Nyssaceae</taxon>
        <taxon>Nyssa</taxon>
    </lineage>
</organism>
<evidence type="ECO:0000256" key="5">
    <source>
        <dbReference type="ARBA" id="ARBA00023136"/>
    </source>
</evidence>
<dbReference type="AlphaFoldDB" id="A0A5J5ABU7"/>
<keyword evidence="4 8" id="KW-1133">Transmembrane helix</keyword>
<evidence type="ECO:0000256" key="8">
    <source>
        <dbReference type="SAM" id="Phobius"/>
    </source>
</evidence>
<accession>A0A5J5ABU7</accession>
<dbReference type="InterPro" id="IPR000425">
    <property type="entry name" value="MIP"/>
</dbReference>
<dbReference type="InterPro" id="IPR034294">
    <property type="entry name" value="Aquaporin_transptr"/>
</dbReference>
<dbReference type="PROSITE" id="PS00221">
    <property type="entry name" value="MIP"/>
    <property type="match status" value="1"/>
</dbReference>
<dbReference type="SUPFAM" id="SSF81338">
    <property type="entry name" value="Aquaporin-like"/>
    <property type="match status" value="1"/>
</dbReference>
<sequence>MKSLSENRPSSNVSNDASTSGQHKYDQEMGSNATSRNADVLMKNSPLSFFPHGMDLNPARRVLAEGVGTFILMFCLCGIMASTQFMGHESGLLEYATAAALTVVVVVFSIGPISGAHVNPAVTIAFATFGYFPWLKVPLYILAQVGGSVLAAYVGRLVYGIEPDLMTTRPLQGCASAFWVELIATFIIMFLAASLTNEAQFFSQVGHLSGFVIGVAIGLAVLITGPVSGGSMNPARSLGPAIVSWKFDDIWIYLIAPCVGAVAGALLFRLLRVQRLPCSAMSSHNTTLPSHALH</sequence>
<evidence type="ECO:0000256" key="3">
    <source>
        <dbReference type="ARBA" id="ARBA00022692"/>
    </source>
</evidence>
<feature type="compositionally biased region" description="Polar residues" evidence="7">
    <location>
        <begin position="1"/>
        <end position="22"/>
    </location>
</feature>
<dbReference type="PANTHER" id="PTHR45724:SF26">
    <property type="entry name" value="AQUAPORIN NIP7-1-RELATED"/>
    <property type="match status" value="1"/>
</dbReference>